<keyword evidence="3 9" id="KW-0031">Aminopeptidase</keyword>
<dbReference type="Pfam" id="PF02127">
    <property type="entry name" value="Peptidase_M18"/>
    <property type="match status" value="1"/>
</dbReference>
<dbReference type="GO" id="GO:0005737">
    <property type="term" value="C:cytoplasm"/>
    <property type="evidence" value="ECO:0007669"/>
    <property type="project" value="UniProtKB-ARBA"/>
</dbReference>
<dbReference type="SUPFAM" id="SSF101821">
    <property type="entry name" value="Aminopeptidase/glucanase lid domain"/>
    <property type="match status" value="1"/>
</dbReference>
<keyword evidence="7 9" id="KW-0862">Zinc</keyword>
<accession>A0A3N0AEQ3</accession>
<dbReference type="EC" id="3.4.11.-" evidence="10"/>
<keyword evidence="5 9" id="KW-0479">Metal-binding</keyword>
<dbReference type="EMBL" id="QICB01000004">
    <property type="protein sequence ID" value="RNL19620.1"/>
    <property type="molecule type" value="Genomic_DNA"/>
</dbReference>
<dbReference type="GO" id="GO:0004177">
    <property type="term" value="F:aminopeptidase activity"/>
    <property type="evidence" value="ECO:0007669"/>
    <property type="project" value="UniProtKB-KW"/>
</dbReference>
<keyword evidence="12" id="KW-1185">Reference proteome</keyword>
<dbReference type="PRINTS" id="PR00932">
    <property type="entry name" value="AMINO1PTASE"/>
</dbReference>
<keyword evidence="8 9" id="KW-0482">Metalloprotease</keyword>
<gene>
    <name evidence="11" type="ORF">DMP07_06520</name>
</gene>
<proteinExistence type="inferred from homology"/>
<protein>
    <recommendedName>
        <fullName evidence="10">M18 family aminopeptidase</fullName>
        <ecNumber evidence="10">3.4.11.-</ecNumber>
    </recommendedName>
</protein>
<evidence type="ECO:0000256" key="2">
    <source>
        <dbReference type="ARBA" id="ARBA00008290"/>
    </source>
</evidence>
<dbReference type="Gene3D" id="3.40.630.10">
    <property type="entry name" value="Zn peptidases"/>
    <property type="match status" value="1"/>
</dbReference>
<dbReference type="CDD" id="cd05658">
    <property type="entry name" value="M18_DAP"/>
    <property type="match status" value="1"/>
</dbReference>
<dbReference type="OrthoDB" id="5288740at2"/>
<evidence type="ECO:0000313" key="12">
    <source>
        <dbReference type="Proteomes" id="UP000267368"/>
    </source>
</evidence>
<sequence>MTNGTQQAAERRYGAGCDSACYAEAAQGLIEFIEESPSMFHAAAAARRRLDEAGFVYLREGDSWQMEPGRGYYTVRNNSSVIAFRAGAQVQPSGGGFHFKLTASHSDSPTFKVKAVPELEGAGGSLRLNVEAYGGMIDHTWFDRPLTVAGRVLVRDGNRIESRLIAPDRDLLIIPSVAVHLDRGVNAGFAPNRQVDLCPLFSAGALERGAFDALVAEEAGAAPEQVLARDLFLVSRQKPCVWGAAGEFLSAPKLDDLACAYVSLEAFLRANSDEEAVSAWCCFDNEEVGSNTKQGAMSTFLPDVLTRACAALGGTDEDYRRALAKSMLVSCDNAHAVHPNHPEKYDEANRAVLNGGIVVKEAANQHYCTDAFSRAAFAAVCADAGVPLQTFANRSDAAGGSTLGNLSNIQASMHAIDVGLPQLAMHASFETMGMRDVLNGIRALQAFYATDLCIDGADALTIGR</sequence>
<dbReference type="PANTHER" id="PTHR28570:SF3">
    <property type="entry name" value="ASPARTYL AMINOPEPTIDASE"/>
    <property type="match status" value="1"/>
</dbReference>
<dbReference type="Proteomes" id="UP000267368">
    <property type="component" value="Unassembled WGS sequence"/>
</dbReference>
<evidence type="ECO:0000256" key="3">
    <source>
        <dbReference type="ARBA" id="ARBA00022438"/>
    </source>
</evidence>
<evidence type="ECO:0000313" key="11">
    <source>
        <dbReference type="EMBL" id="RNL19620.1"/>
    </source>
</evidence>
<dbReference type="InterPro" id="IPR001948">
    <property type="entry name" value="Peptidase_M18"/>
</dbReference>
<name>A0A3N0AEQ3_9ACTN</name>
<keyword evidence="4 9" id="KW-0645">Protease</keyword>
<dbReference type="RefSeq" id="WP_123198343.1">
    <property type="nucleotide sequence ID" value="NZ_QICB01000004.1"/>
</dbReference>
<organism evidence="11 12">
    <name type="scientific">Slackia faecicanis</name>
    <dbReference type="NCBI Taxonomy" id="255723"/>
    <lineage>
        <taxon>Bacteria</taxon>
        <taxon>Bacillati</taxon>
        <taxon>Actinomycetota</taxon>
        <taxon>Coriobacteriia</taxon>
        <taxon>Eggerthellales</taxon>
        <taxon>Eggerthellaceae</taxon>
        <taxon>Slackia</taxon>
    </lineage>
</organism>
<comment type="caution">
    <text evidence="11">The sequence shown here is derived from an EMBL/GenBank/DDBJ whole genome shotgun (WGS) entry which is preliminary data.</text>
</comment>
<evidence type="ECO:0000256" key="1">
    <source>
        <dbReference type="ARBA" id="ARBA00001947"/>
    </source>
</evidence>
<evidence type="ECO:0000256" key="6">
    <source>
        <dbReference type="ARBA" id="ARBA00022801"/>
    </source>
</evidence>
<dbReference type="SUPFAM" id="SSF53187">
    <property type="entry name" value="Zn-dependent exopeptidases"/>
    <property type="match status" value="1"/>
</dbReference>
<dbReference type="GO" id="GO:0008270">
    <property type="term" value="F:zinc ion binding"/>
    <property type="evidence" value="ECO:0007669"/>
    <property type="project" value="InterPro"/>
</dbReference>
<evidence type="ECO:0000256" key="4">
    <source>
        <dbReference type="ARBA" id="ARBA00022670"/>
    </source>
</evidence>
<evidence type="ECO:0000256" key="9">
    <source>
        <dbReference type="RuleBase" id="RU004386"/>
    </source>
</evidence>
<evidence type="ECO:0000256" key="5">
    <source>
        <dbReference type="ARBA" id="ARBA00022723"/>
    </source>
</evidence>
<dbReference type="AlphaFoldDB" id="A0A3N0AEQ3"/>
<dbReference type="Gene3D" id="2.30.250.10">
    <property type="entry name" value="Aminopeptidase i, Domain 2"/>
    <property type="match status" value="1"/>
</dbReference>
<dbReference type="PANTHER" id="PTHR28570">
    <property type="entry name" value="ASPARTYL AMINOPEPTIDASE"/>
    <property type="match status" value="1"/>
</dbReference>
<reference evidence="12" key="1">
    <citation type="submission" date="2018-05" db="EMBL/GenBank/DDBJ databases">
        <title>Genome Sequencing of selected type strains of the family Eggerthellaceae.</title>
        <authorList>
            <person name="Danylec N."/>
            <person name="Stoll D.A."/>
            <person name="Doetsch A."/>
            <person name="Huch M."/>
        </authorList>
    </citation>
    <scope>NUCLEOTIDE SEQUENCE [LARGE SCALE GENOMIC DNA]</scope>
    <source>
        <strain evidence="12">DSM 17537</strain>
    </source>
</reference>
<evidence type="ECO:0000256" key="8">
    <source>
        <dbReference type="ARBA" id="ARBA00023049"/>
    </source>
</evidence>
<dbReference type="NCBIfam" id="NF002759">
    <property type="entry name" value="PRK02813.1"/>
    <property type="match status" value="1"/>
</dbReference>
<keyword evidence="6 9" id="KW-0378">Hydrolase</keyword>
<dbReference type="InterPro" id="IPR023358">
    <property type="entry name" value="Peptidase_M18_dom2"/>
</dbReference>
<evidence type="ECO:0000256" key="10">
    <source>
        <dbReference type="RuleBase" id="RU004387"/>
    </source>
</evidence>
<dbReference type="GO" id="GO:0006508">
    <property type="term" value="P:proteolysis"/>
    <property type="evidence" value="ECO:0007669"/>
    <property type="project" value="UniProtKB-KW"/>
</dbReference>
<evidence type="ECO:0000256" key="7">
    <source>
        <dbReference type="ARBA" id="ARBA00022833"/>
    </source>
</evidence>
<comment type="cofactor">
    <cofactor evidence="1 10">
        <name>Zn(2+)</name>
        <dbReference type="ChEBI" id="CHEBI:29105"/>
    </cofactor>
</comment>
<dbReference type="GO" id="GO:0008237">
    <property type="term" value="F:metallopeptidase activity"/>
    <property type="evidence" value="ECO:0007669"/>
    <property type="project" value="UniProtKB-KW"/>
</dbReference>
<comment type="similarity">
    <text evidence="2 9">Belongs to the peptidase M18 family.</text>
</comment>